<keyword evidence="1" id="KW-0413">Isomerase</keyword>
<dbReference type="NCBIfam" id="TIGR01221">
    <property type="entry name" value="rmlC"/>
    <property type="match status" value="1"/>
</dbReference>
<dbReference type="CDD" id="cd00438">
    <property type="entry name" value="cupin_RmlC"/>
    <property type="match status" value="1"/>
</dbReference>
<dbReference type="Pfam" id="PF00908">
    <property type="entry name" value="dTDP_sugar_isom"/>
    <property type="match status" value="1"/>
</dbReference>
<accession>A0A645BZ17</accession>
<protein>
    <submittedName>
        <fullName evidence="1">dTDP-4-dehydrorhamnose 3,5-epimerase</fullName>
        <ecNumber evidence="1">5.1.3.13</ecNumber>
    </submittedName>
</protein>
<dbReference type="InterPro" id="IPR014710">
    <property type="entry name" value="RmlC-like_jellyroll"/>
</dbReference>
<dbReference type="EC" id="5.1.3.13" evidence="1"/>
<dbReference type="GO" id="GO:0000271">
    <property type="term" value="P:polysaccharide biosynthetic process"/>
    <property type="evidence" value="ECO:0007669"/>
    <property type="project" value="TreeGrafter"/>
</dbReference>
<dbReference type="GO" id="GO:0008830">
    <property type="term" value="F:dTDP-4-dehydrorhamnose 3,5-epimerase activity"/>
    <property type="evidence" value="ECO:0007669"/>
    <property type="project" value="UniProtKB-EC"/>
</dbReference>
<sequence length="180" mass="20483">MDIQKFDCEGLLLIKPDVFSDERGHFLETFSNAKYAALGMPESFVQDNESFSHRLVLRGLHFQVPPHAQGKLIRVVRGSIFDVAVDIRKNSPTFGKWISVVLSDENKYQFWIPAGFAHGFLSLEESTVINYKCTSLYHSASERTLLWNDPALQIAWPEKPQIVSSKDEKGELFADFNSPF</sequence>
<evidence type="ECO:0000313" key="1">
    <source>
        <dbReference type="EMBL" id="MPM68353.1"/>
    </source>
</evidence>
<dbReference type="AlphaFoldDB" id="A0A645BZ17"/>
<dbReference type="InterPro" id="IPR000888">
    <property type="entry name" value="RmlC-like"/>
</dbReference>
<proteinExistence type="predicted"/>
<dbReference type="PANTHER" id="PTHR21047">
    <property type="entry name" value="DTDP-6-DEOXY-D-GLUCOSE-3,5 EPIMERASE"/>
    <property type="match status" value="1"/>
</dbReference>
<dbReference type="InterPro" id="IPR011051">
    <property type="entry name" value="RmlC_Cupin_sf"/>
</dbReference>
<dbReference type="PANTHER" id="PTHR21047:SF2">
    <property type="entry name" value="THYMIDINE DIPHOSPHO-4-KETO-RHAMNOSE 3,5-EPIMERASE"/>
    <property type="match status" value="1"/>
</dbReference>
<gene>
    <name evidence="1" type="primary">rmlC_7</name>
    <name evidence="1" type="ORF">SDC9_115285</name>
</gene>
<reference evidence="1" key="1">
    <citation type="submission" date="2019-08" db="EMBL/GenBank/DDBJ databases">
        <authorList>
            <person name="Kucharzyk K."/>
            <person name="Murdoch R.W."/>
            <person name="Higgins S."/>
            <person name="Loffler F."/>
        </authorList>
    </citation>
    <scope>NUCLEOTIDE SEQUENCE</scope>
</reference>
<dbReference type="GO" id="GO:0005829">
    <property type="term" value="C:cytosol"/>
    <property type="evidence" value="ECO:0007669"/>
    <property type="project" value="TreeGrafter"/>
</dbReference>
<dbReference type="SUPFAM" id="SSF51182">
    <property type="entry name" value="RmlC-like cupins"/>
    <property type="match status" value="1"/>
</dbReference>
<dbReference type="Gene3D" id="2.60.120.10">
    <property type="entry name" value="Jelly Rolls"/>
    <property type="match status" value="1"/>
</dbReference>
<dbReference type="EMBL" id="VSSQ01022210">
    <property type="protein sequence ID" value="MPM68353.1"/>
    <property type="molecule type" value="Genomic_DNA"/>
</dbReference>
<name>A0A645BZ17_9ZZZZ</name>
<organism evidence="1">
    <name type="scientific">bioreactor metagenome</name>
    <dbReference type="NCBI Taxonomy" id="1076179"/>
    <lineage>
        <taxon>unclassified sequences</taxon>
        <taxon>metagenomes</taxon>
        <taxon>ecological metagenomes</taxon>
    </lineage>
</organism>
<comment type="caution">
    <text evidence="1">The sequence shown here is derived from an EMBL/GenBank/DDBJ whole genome shotgun (WGS) entry which is preliminary data.</text>
</comment>